<accession>A0A1H2PP02</accession>
<dbReference type="STRING" id="1770053.SAMN05216551_105107"/>
<keyword evidence="3" id="KW-1185">Reference proteome</keyword>
<evidence type="ECO:0000313" key="2">
    <source>
        <dbReference type="EMBL" id="SDV48458.1"/>
    </source>
</evidence>
<name>A0A1H2PP02_9BURK</name>
<sequence length="42" mass="4761">MWYFTWILGVGVALAFGLVSALWFEARGDFAEIVAENRIDKP</sequence>
<keyword evidence="1" id="KW-0472">Membrane</keyword>
<proteinExistence type="predicted"/>
<dbReference type="NCBIfam" id="TIGR02106">
    <property type="entry name" value="cyd_oper_ybgT"/>
    <property type="match status" value="1"/>
</dbReference>
<dbReference type="Proteomes" id="UP000243719">
    <property type="component" value="Unassembled WGS sequence"/>
</dbReference>
<gene>
    <name evidence="2" type="ORF">SAMN05216551_105107</name>
</gene>
<evidence type="ECO:0000313" key="3">
    <source>
        <dbReference type="Proteomes" id="UP000243719"/>
    </source>
</evidence>
<keyword evidence="1" id="KW-0812">Transmembrane</keyword>
<keyword evidence="1" id="KW-1133">Transmembrane helix</keyword>
<dbReference type="InterPro" id="IPR011724">
    <property type="entry name" value="Cyd_oper_YbgT"/>
</dbReference>
<dbReference type="OrthoDB" id="9806372at2"/>
<dbReference type="EMBL" id="FNLO01000005">
    <property type="protein sequence ID" value="SDV48458.1"/>
    <property type="molecule type" value="Genomic_DNA"/>
</dbReference>
<dbReference type="InterPro" id="IPR012994">
    <property type="entry name" value="YbgT_YccB"/>
</dbReference>
<dbReference type="Pfam" id="PF08173">
    <property type="entry name" value="YbgT_YccB"/>
    <property type="match status" value="1"/>
</dbReference>
<organism evidence="2 3">
    <name type="scientific">Chitinasiproducens palmae</name>
    <dbReference type="NCBI Taxonomy" id="1770053"/>
    <lineage>
        <taxon>Bacteria</taxon>
        <taxon>Pseudomonadati</taxon>
        <taxon>Pseudomonadota</taxon>
        <taxon>Betaproteobacteria</taxon>
        <taxon>Burkholderiales</taxon>
        <taxon>Burkholderiaceae</taxon>
        <taxon>Chitinasiproducens</taxon>
    </lineage>
</organism>
<protein>
    <submittedName>
        <fullName evidence="2">Cyd operon protein YbgT</fullName>
    </submittedName>
</protein>
<evidence type="ECO:0000256" key="1">
    <source>
        <dbReference type="SAM" id="Phobius"/>
    </source>
</evidence>
<dbReference type="AlphaFoldDB" id="A0A1H2PP02"/>
<dbReference type="RefSeq" id="WP_091907616.1">
    <property type="nucleotide sequence ID" value="NZ_FNLO01000005.1"/>
</dbReference>
<feature type="transmembrane region" description="Helical" evidence="1">
    <location>
        <begin position="6"/>
        <end position="24"/>
    </location>
</feature>
<reference evidence="3" key="1">
    <citation type="submission" date="2016-09" db="EMBL/GenBank/DDBJ databases">
        <authorList>
            <person name="Varghese N."/>
            <person name="Submissions S."/>
        </authorList>
    </citation>
    <scope>NUCLEOTIDE SEQUENCE [LARGE SCALE GENOMIC DNA]</scope>
    <source>
        <strain evidence="3">JS23</strain>
    </source>
</reference>